<keyword evidence="7" id="KW-1185">Reference proteome</keyword>
<keyword evidence="4" id="KW-0479">Metal-binding</keyword>
<dbReference type="Proteomes" id="UP000199411">
    <property type="component" value="Unassembled WGS sequence"/>
</dbReference>
<keyword evidence="4" id="KW-0862">Zinc</keyword>
<proteinExistence type="predicted"/>
<dbReference type="PANTHER" id="PTHR11085:SF10">
    <property type="entry name" value="NAD-DEPENDENT PROTEIN DEACYLASE SIRTUIN-5, MITOCHONDRIAL-RELATED"/>
    <property type="match status" value="1"/>
</dbReference>
<evidence type="ECO:0000256" key="1">
    <source>
        <dbReference type="ARBA" id="ARBA00012928"/>
    </source>
</evidence>
<dbReference type="Gene3D" id="3.30.1600.10">
    <property type="entry name" value="SIR2/SIRT2 'Small Domain"/>
    <property type="match status" value="1"/>
</dbReference>
<dbReference type="RefSeq" id="WP_092128176.1">
    <property type="nucleotide sequence ID" value="NZ_FMYU01000004.1"/>
</dbReference>
<sequence>MSQVKRAAYLIKQSKFTVCFTGAGISVESGVPSFRGEDGLWEKYDPSMFEIDYFYKHPDKSWALINKIFFEVLKDKKPNKAHFALAKLEELGYIKALITQNIDNLHYLAGSKNIVEYHGNSRMLVCRNCGRKFNISDFDLSSVPYCPYCKIPLKPDFIFFGEMIQKEVQEKSEQLMNNCDLLIIIGTSGLVYPAAFLPPMAKKKGAKIIEINKTFSEYTDKIVDVFLEGSASEILEEILSELNAH</sequence>
<dbReference type="InterPro" id="IPR026591">
    <property type="entry name" value="Sirtuin_cat_small_dom_sf"/>
</dbReference>
<dbReference type="GO" id="GO:0046872">
    <property type="term" value="F:metal ion binding"/>
    <property type="evidence" value="ECO:0007669"/>
    <property type="project" value="UniProtKB-KW"/>
</dbReference>
<evidence type="ECO:0000256" key="4">
    <source>
        <dbReference type="PROSITE-ProRule" id="PRU00236"/>
    </source>
</evidence>
<evidence type="ECO:0000259" key="5">
    <source>
        <dbReference type="PROSITE" id="PS50305"/>
    </source>
</evidence>
<keyword evidence="2" id="KW-0808">Transferase</keyword>
<evidence type="ECO:0000256" key="2">
    <source>
        <dbReference type="ARBA" id="ARBA00022679"/>
    </source>
</evidence>
<keyword evidence="3" id="KW-0520">NAD</keyword>
<evidence type="ECO:0000313" key="6">
    <source>
        <dbReference type="EMBL" id="SDC35347.1"/>
    </source>
</evidence>
<dbReference type="SUPFAM" id="SSF52467">
    <property type="entry name" value="DHS-like NAD/FAD-binding domain"/>
    <property type="match status" value="1"/>
</dbReference>
<dbReference type="Gene3D" id="3.40.50.1220">
    <property type="entry name" value="TPP-binding domain"/>
    <property type="match status" value="1"/>
</dbReference>
<feature type="binding site" evidence="4">
    <location>
        <position position="126"/>
    </location>
    <ligand>
        <name>Zn(2+)</name>
        <dbReference type="ChEBI" id="CHEBI:29105"/>
    </ligand>
</feature>
<dbReference type="GO" id="GO:0070403">
    <property type="term" value="F:NAD+ binding"/>
    <property type="evidence" value="ECO:0007669"/>
    <property type="project" value="InterPro"/>
</dbReference>
<gene>
    <name evidence="6" type="ORF">SAMN05660835_00710</name>
</gene>
<protein>
    <recommendedName>
        <fullName evidence="1">protein acetyllysine N-acetyltransferase</fullName>
        <ecNumber evidence="1">2.3.1.286</ecNumber>
    </recommendedName>
</protein>
<feature type="binding site" evidence="4">
    <location>
        <position position="129"/>
    </location>
    <ligand>
        <name>Zn(2+)</name>
        <dbReference type="ChEBI" id="CHEBI:29105"/>
    </ligand>
</feature>
<dbReference type="GO" id="GO:0017136">
    <property type="term" value="F:histone deacetylase activity, NAD-dependent"/>
    <property type="evidence" value="ECO:0007669"/>
    <property type="project" value="TreeGrafter"/>
</dbReference>
<dbReference type="Pfam" id="PF02146">
    <property type="entry name" value="SIR2"/>
    <property type="match status" value="1"/>
</dbReference>
<dbReference type="InterPro" id="IPR050134">
    <property type="entry name" value="NAD-dep_sirtuin_deacylases"/>
</dbReference>
<reference evidence="7" key="1">
    <citation type="submission" date="2016-10" db="EMBL/GenBank/DDBJ databases">
        <authorList>
            <person name="Varghese N."/>
            <person name="Submissions S."/>
        </authorList>
    </citation>
    <scope>NUCLEOTIDE SEQUENCE [LARGE SCALE GENOMIC DNA]</scope>
    <source>
        <strain evidence="7">DSM 8415</strain>
    </source>
</reference>
<feature type="domain" description="Deacetylase sirtuin-type" evidence="5">
    <location>
        <begin position="1"/>
        <end position="245"/>
    </location>
</feature>
<dbReference type="NCBIfam" id="NF001753">
    <property type="entry name" value="PRK00481.1-3"/>
    <property type="match status" value="1"/>
</dbReference>
<accession>A0A1G6KWL5</accession>
<dbReference type="InterPro" id="IPR029035">
    <property type="entry name" value="DHS-like_NAD/FAD-binding_dom"/>
</dbReference>
<dbReference type="PANTHER" id="PTHR11085">
    <property type="entry name" value="NAD-DEPENDENT PROTEIN DEACYLASE SIRTUIN-5, MITOCHONDRIAL-RELATED"/>
    <property type="match status" value="1"/>
</dbReference>
<dbReference type="InterPro" id="IPR026590">
    <property type="entry name" value="Ssirtuin_cat_dom"/>
</dbReference>
<dbReference type="OrthoDB" id="9800582at2"/>
<dbReference type="AlphaFoldDB" id="A0A1G6KWL5"/>
<evidence type="ECO:0000313" key="7">
    <source>
        <dbReference type="Proteomes" id="UP000199411"/>
    </source>
</evidence>
<organism evidence="6 7">
    <name type="scientific">Desulfurella multipotens</name>
    <dbReference type="NCBI Taxonomy" id="79269"/>
    <lineage>
        <taxon>Bacteria</taxon>
        <taxon>Pseudomonadati</taxon>
        <taxon>Campylobacterota</taxon>
        <taxon>Desulfurellia</taxon>
        <taxon>Desulfurellales</taxon>
        <taxon>Desulfurellaceae</taxon>
        <taxon>Desulfurella</taxon>
    </lineage>
</organism>
<name>A0A1G6KWL5_9BACT</name>
<dbReference type="PROSITE" id="PS50305">
    <property type="entry name" value="SIRTUIN"/>
    <property type="match status" value="1"/>
</dbReference>
<dbReference type="InterPro" id="IPR003000">
    <property type="entry name" value="Sirtuin"/>
</dbReference>
<feature type="active site" description="Proton acceptor" evidence="4">
    <location>
        <position position="118"/>
    </location>
</feature>
<dbReference type="EMBL" id="FMYU01000004">
    <property type="protein sequence ID" value="SDC35347.1"/>
    <property type="molecule type" value="Genomic_DNA"/>
</dbReference>
<dbReference type="CDD" id="cd01407">
    <property type="entry name" value="SIR2-fam"/>
    <property type="match status" value="1"/>
</dbReference>
<feature type="binding site" evidence="4">
    <location>
        <position position="149"/>
    </location>
    <ligand>
        <name>Zn(2+)</name>
        <dbReference type="ChEBI" id="CHEBI:29105"/>
    </ligand>
</feature>
<evidence type="ECO:0000256" key="3">
    <source>
        <dbReference type="ARBA" id="ARBA00023027"/>
    </source>
</evidence>
<dbReference type="EC" id="2.3.1.286" evidence="1"/>
<feature type="binding site" evidence="4">
    <location>
        <position position="146"/>
    </location>
    <ligand>
        <name>Zn(2+)</name>
        <dbReference type="ChEBI" id="CHEBI:29105"/>
    </ligand>
</feature>